<dbReference type="Ensembl" id="ENSMMNT00015032618.1">
    <property type="protein sequence ID" value="ENSMMNP00015029695.1"/>
    <property type="gene ID" value="ENSMMNG00015021622.1"/>
</dbReference>
<keyword evidence="3 6" id="KW-0175">Coiled coil</keyword>
<dbReference type="GO" id="GO:0071711">
    <property type="term" value="P:basement membrane organization"/>
    <property type="evidence" value="ECO:0007669"/>
    <property type="project" value="Ensembl"/>
</dbReference>
<proteinExistence type="predicted"/>
<evidence type="ECO:0000313" key="10">
    <source>
        <dbReference type="Proteomes" id="UP000694561"/>
    </source>
</evidence>
<feature type="coiled-coil region" evidence="6">
    <location>
        <begin position="1163"/>
        <end position="1222"/>
    </location>
</feature>
<reference evidence="9" key="1">
    <citation type="submission" date="2025-08" db="UniProtKB">
        <authorList>
            <consortium name="Ensembl"/>
        </authorList>
    </citation>
    <scope>IDENTIFICATION</scope>
</reference>
<dbReference type="RefSeq" id="XP_029063628.1">
    <property type="nucleotide sequence ID" value="XM_029207795.1"/>
</dbReference>
<keyword evidence="2" id="KW-0597">Phosphoprotein</keyword>
<feature type="compositionally biased region" description="Polar residues" evidence="7">
    <location>
        <begin position="162"/>
        <end position="188"/>
    </location>
</feature>
<feature type="region of interest" description="Disordered" evidence="7">
    <location>
        <begin position="965"/>
        <end position="1017"/>
    </location>
</feature>
<sequence>MDTINRNQVGPGSKTPAMVQKGPLDLIETGKGLKVQTDKPHLVSLGSGRLSTAITLLPLEEGRTVIGSAARDISLQGPGLAPEHCYIENLRGTLTLYPCGNACTIDGLLVRQPTRLTQGCMLCLGQSTFLRFNHPAEAKWMKSMIPAGGRAPGPPYSPGPAESQSLVNGNHTPQPATQGPSACGSHSSLVSSIEKDLQEIMDSLVLEEPGAAGKKPAATSPLSPMANGGRYLLSPPTSPGAMSVGSSYENTSPAFSPLSSPASSGSCASHSPSGQEPAPSMPPLVPARSSSYHLALQPSQSRPSGARPSESPRLGRKGGHERPPSPGLRGLRTDSPAATVLAVACRAAESPRVGGQLPLVAIGLSEYQASGARGQPTSIPGSPKFQPPVPAPRNKIGTLQDRPPSPFRELPGTERVLTTSPSRQLVGRTFSDGSATRTLQPPESPRLGRRGLDSMRELPPLSPSLSRRALSPMPARTTPDPKLTREVAESPRPRRWAAHGASPEDFSVTLGARGRRTRSPSPTLGESLAPRKGSFSGRLSPAYSLGSLTGASPHQSPRAQRKLSSGDLRVPVTRERKNSITEISDNEDDLLEYHRRQRQERLREQEMERLERQRLETILNLCAEYSRADGGPEAGELPSIGEAAAALALAGRRPSRGLAGGTGASARSNEEPGGATQRLWETVERSDEENLKEECSSTESTQQEHEDAPSAKLQGEVLALEEERAQVLGRVGQLKVRVKELEQQLQESAREAEMERALLQGEREAERALLQKEQKALDQLQEKLVTLETGIQKERDKERAELAAGRRHLEARQALYAELQTQLDNCPESVREQLQEQLRREAEALETETKLFEDLEFQQLERESRVEEERELAGQGLLRSKAELLRSIAKRKERLAVLDSQAGQIRSQAVQESERLARDKSASLQLLQKEKEKLAMLERRYHSLTGGRAFPKTTSTLKEVYRSKMDGEATSPLPRTRSGPLPSSSGSSSSSSQLSVATLGRSPSPKSTLLAQNGTSSLPRSLAATLQDIETKRQLALQQKVESLPAEPLPTDDPAGQQVIEEQRRRLAELKQKAAAEAQCQWDALHGAAPFPAGPLGFPQLLHHSILHHLPASRERGEEGEHAYDTLSLESSDSMETSISTGGNSACSPDTMSSASGLDVGKTEEMEKMLKEAHAEKSRLMESREREMELRRQALEEERRRREQVERRLQGESARRHQLVEKEVKMREKQFSQARPLTRYLPIRKEDFDLKTHIESSGHGVDTCMHVVLSSKVCRGYLVKMGGKIKSWKKRWFVFDRLKRTLSYYVDKHETKLKGVIYFQAIEEVYYDHLRSAAKSPNPALTFCVKTHDRLYYMVAPSAEAMRIWMDVIVTGAEGYTQFMN</sequence>
<dbReference type="PANTHER" id="PTHR12156:SF23">
    <property type="entry name" value="PLECKSTRIN HOMOLOGY-LIKE DOMAIN FAMILY B MEMBER 1"/>
    <property type="match status" value="1"/>
</dbReference>
<evidence type="ECO:0000256" key="6">
    <source>
        <dbReference type="SAM" id="Coils"/>
    </source>
</evidence>
<feature type="region of interest" description="Disordered" evidence="7">
    <location>
        <begin position="211"/>
        <end position="334"/>
    </location>
</feature>
<keyword evidence="1" id="KW-0488">Methylation</keyword>
<dbReference type="SUPFAM" id="SSF50729">
    <property type="entry name" value="PH domain-like"/>
    <property type="match status" value="1"/>
</dbReference>
<dbReference type="GO" id="GO:0045180">
    <property type="term" value="C:basal cortex"/>
    <property type="evidence" value="ECO:0007669"/>
    <property type="project" value="Ensembl"/>
</dbReference>
<feature type="compositionally biased region" description="Polar residues" evidence="7">
    <location>
        <begin position="546"/>
        <end position="558"/>
    </location>
</feature>
<feature type="region of interest" description="Disordered" evidence="7">
    <location>
        <begin position="656"/>
        <end position="711"/>
    </location>
</feature>
<feature type="compositionally biased region" description="Polar residues" evidence="7">
    <location>
        <begin position="1129"/>
        <end position="1156"/>
    </location>
</feature>
<evidence type="ECO:0000256" key="2">
    <source>
        <dbReference type="ARBA" id="ARBA00022553"/>
    </source>
</evidence>
<dbReference type="InterPro" id="IPR011993">
    <property type="entry name" value="PH-like_dom_sf"/>
</dbReference>
<evidence type="ECO:0000256" key="4">
    <source>
        <dbReference type="ARBA" id="ARBA00069090"/>
    </source>
</evidence>
<dbReference type="Gene3D" id="2.30.29.30">
    <property type="entry name" value="Pleckstrin-homology domain (PH domain)/Phosphotyrosine-binding domain (PTB)"/>
    <property type="match status" value="1"/>
</dbReference>
<keyword evidence="10" id="KW-1185">Reference proteome</keyword>
<feature type="compositionally biased region" description="Polar residues" evidence="7">
    <location>
        <begin position="431"/>
        <end position="441"/>
    </location>
</feature>
<dbReference type="InterPro" id="IPR052212">
    <property type="entry name" value="PH-like_domain"/>
</dbReference>
<dbReference type="GO" id="GO:0070507">
    <property type="term" value="P:regulation of microtubule cytoskeleton organization"/>
    <property type="evidence" value="ECO:0007669"/>
    <property type="project" value="TreeGrafter"/>
</dbReference>
<dbReference type="Pfam" id="PF00498">
    <property type="entry name" value="FHA"/>
    <property type="match status" value="1"/>
</dbReference>
<dbReference type="RefSeq" id="XP_029063619.1">
    <property type="nucleotide sequence ID" value="XM_029207786.1"/>
</dbReference>
<organism evidence="9 10">
    <name type="scientific">Monodon monoceros</name>
    <name type="common">Narwhal</name>
    <name type="synonym">Ceratodon monodon</name>
    <dbReference type="NCBI Taxonomy" id="40151"/>
    <lineage>
        <taxon>Eukaryota</taxon>
        <taxon>Metazoa</taxon>
        <taxon>Chordata</taxon>
        <taxon>Craniata</taxon>
        <taxon>Vertebrata</taxon>
        <taxon>Euteleostomi</taxon>
        <taxon>Mammalia</taxon>
        <taxon>Eutheria</taxon>
        <taxon>Laurasiatheria</taxon>
        <taxon>Artiodactyla</taxon>
        <taxon>Whippomorpha</taxon>
        <taxon>Cetacea</taxon>
        <taxon>Odontoceti</taxon>
        <taxon>Monodontidae</taxon>
        <taxon>Monodon</taxon>
    </lineage>
</organism>
<gene>
    <name evidence="9" type="primary">PHLDB1</name>
</gene>
<dbReference type="Pfam" id="PF00169">
    <property type="entry name" value="PH"/>
    <property type="match status" value="1"/>
</dbReference>
<dbReference type="FunFam" id="2.30.29.30:FF:000006">
    <property type="entry name" value="Pleckstrin homology like domain family B member 1"/>
    <property type="match status" value="1"/>
</dbReference>
<evidence type="ECO:0000256" key="1">
    <source>
        <dbReference type="ARBA" id="ARBA00022481"/>
    </source>
</evidence>
<evidence type="ECO:0000259" key="8">
    <source>
        <dbReference type="PROSITE" id="PS50003"/>
    </source>
</evidence>
<dbReference type="CDD" id="cd14673">
    <property type="entry name" value="PH_PHLDB1_2"/>
    <property type="match status" value="1"/>
</dbReference>
<feature type="compositionally biased region" description="Basic and acidic residues" evidence="7">
    <location>
        <begin position="482"/>
        <end position="492"/>
    </location>
</feature>
<accession>A0A8C6CBC1</accession>
<evidence type="ECO:0000256" key="3">
    <source>
        <dbReference type="ARBA" id="ARBA00023054"/>
    </source>
</evidence>
<dbReference type="PANTHER" id="PTHR12156">
    <property type="entry name" value="PLECKSTRIN HOMOLOGY-LIKE DOMAIN, FAMILY B, MEMBER 3"/>
    <property type="match status" value="1"/>
</dbReference>
<protein>
    <recommendedName>
        <fullName evidence="4">Pleckstrin homology-like domain family B member 1</fullName>
    </recommendedName>
    <alternativeName>
        <fullName evidence="5">Protein LL5-alpha</fullName>
    </alternativeName>
</protein>
<dbReference type="Gene3D" id="2.60.200.20">
    <property type="match status" value="1"/>
</dbReference>
<feature type="compositionally biased region" description="Low complexity" evidence="7">
    <location>
        <begin position="971"/>
        <end position="992"/>
    </location>
</feature>
<dbReference type="GeneTree" id="ENSGT00940000155231"/>
<dbReference type="GeneID" id="114886789"/>
<dbReference type="FunFam" id="2.60.200.20:FF:000004">
    <property type="entry name" value="pleckstrin homology-like domain family B member 1 isoform X1"/>
    <property type="match status" value="1"/>
</dbReference>
<feature type="region of interest" description="Disordered" evidence="7">
    <location>
        <begin position="145"/>
        <end position="188"/>
    </location>
</feature>
<dbReference type="PROSITE" id="PS50003">
    <property type="entry name" value="PH_DOMAIN"/>
    <property type="match status" value="1"/>
</dbReference>
<dbReference type="InterPro" id="IPR001849">
    <property type="entry name" value="PH_domain"/>
</dbReference>
<feature type="coiled-coil region" evidence="6">
    <location>
        <begin position="910"/>
        <end position="940"/>
    </location>
</feature>
<dbReference type="Proteomes" id="UP000694561">
    <property type="component" value="Unplaced"/>
</dbReference>
<feature type="compositionally biased region" description="Low complexity" evidence="7">
    <location>
        <begin position="252"/>
        <end position="273"/>
    </location>
</feature>
<dbReference type="RefSeq" id="XP_029063627.1">
    <property type="nucleotide sequence ID" value="XM_029207794.1"/>
</dbReference>
<dbReference type="InterPro" id="IPR000253">
    <property type="entry name" value="FHA_dom"/>
</dbReference>
<feature type="compositionally biased region" description="Basic and acidic residues" evidence="7">
    <location>
        <begin position="681"/>
        <end position="695"/>
    </location>
</feature>
<evidence type="ECO:0000256" key="7">
    <source>
        <dbReference type="SAM" id="MobiDB-lite"/>
    </source>
</evidence>
<dbReference type="InterPro" id="IPR037810">
    <property type="entry name" value="PHLDB1/2/3_PH"/>
</dbReference>
<dbReference type="SUPFAM" id="SSF49879">
    <property type="entry name" value="SMAD/FHA domain"/>
    <property type="match status" value="1"/>
</dbReference>
<evidence type="ECO:0000313" key="9">
    <source>
        <dbReference type="Ensembl" id="ENSMMNP00015029695.1"/>
    </source>
</evidence>
<evidence type="ECO:0000256" key="5">
    <source>
        <dbReference type="ARBA" id="ARBA00077655"/>
    </source>
</evidence>
<reference evidence="9" key="2">
    <citation type="submission" date="2025-09" db="UniProtKB">
        <authorList>
            <consortium name="Ensembl"/>
        </authorList>
    </citation>
    <scope>IDENTIFICATION</scope>
</reference>
<feature type="region of interest" description="Disordered" evidence="7">
    <location>
        <begin position="1129"/>
        <end position="1157"/>
    </location>
</feature>
<feature type="compositionally biased region" description="Polar residues" evidence="7">
    <location>
        <begin position="288"/>
        <end position="303"/>
    </location>
</feature>
<name>A0A8C6CBC1_MONMO</name>
<feature type="compositionally biased region" description="Low complexity" evidence="7">
    <location>
        <begin position="463"/>
        <end position="472"/>
    </location>
</feature>
<dbReference type="CDD" id="cd22713">
    <property type="entry name" value="FHA_PHLB1"/>
    <property type="match status" value="1"/>
</dbReference>
<dbReference type="CTD" id="23187"/>
<dbReference type="SMART" id="SM00233">
    <property type="entry name" value="PH"/>
    <property type="match status" value="1"/>
</dbReference>
<feature type="compositionally biased region" description="Polar residues" evidence="7">
    <location>
        <begin position="1004"/>
        <end position="1017"/>
    </location>
</feature>
<feature type="region of interest" description="Disordered" evidence="7">
    <location>
        <begin position="371"/>
        <end position="580"/>
    </location>
</feature>
<dbReference type="InterPro" id="IPR008984">
    <property type="entry name" value="SMAD_FHA_dom_sf"/>
</dbReference>
<feature type="domain" description="PH" evidence="8">
    <location>
        <begin position="1271"/>
        <end position="1374"/>
    </location>
</feature>